<evidence type="ECO:0000313" key="3">
    <source>
        <dbReference type="Proteomes" id="UP000310189"/>
    </source>
</evidence>
<feature type="compositionally biased region" description="Polar residues" evidence="1">
    <location>
        <begin position="371"/>
        <end position="382"/>
    </location>
</feature>
<comment type="caution">
    <text evidence="2">The sequence shown here is derived from an EMBL/GenBank/DDBJ whole genome shotgun (WGS) entry which is preliminary data.</text>
</comment>
<evidence type="ECO:0000313" key="2">
    <source>
        <dbReference type="EMBL" id="TIA88591.1"/>
    </source>
</evidence>
<protein>
    <submittedName>
        <fullName evidence="2">Uncharacterized protein</fullName>
    </submittedName>
</protein>
<dbReference type="EMBL" id="SPNW01000036">
    <property type="protein sequence ID" value="TIA88591.1"/>
    <property type="molecule type" value="Genomic_DNA"/>
</dbReference>
<keyword evidence="3" id="KW-1185">Reference proteome</keyword>
<sequence length="397" mass="44356">MSRNTSIYTTHLLPGDEDAHFKHTLVNHASSSPLYVRRLAKGTAEYAFALRDALSDSHLADVITEAGVSAKRKVINLYQPDSEVALEYTGTLSFEWSTVFEGHSLQWSKGLLGSIYCSLIRKPDPSIEICKYVPGNKKTPASFTILDYNIARMDIQDIRGLEIVLLCSLFTFIDMHTLDVGPGEAVDARQSASPPRIPPAPISPSASPKPDLPQRQPSMYEHPRSKLQTVDANTLNISPDLDFEGQVRKTIDMLDRNVFITLHAPESAAVQTTIRVAESAKRRYMKRPGGMRDDEDLHLYVITDDLRKDKRGSKIYVPPSSLTIHISKWHMPELEERQQQKRKMIDDGSGEEDGVEDFDVAPPPPSKVAYSPTTPTTNSRMSFINSLNKLRRGVAKV</sequence>
<dbReference type="OrthoDB" id="3357341at2759"/>
<reference evidence="2 3" key="1">
    <citation type="submission" date="2019-03" db="EMBL/GenBank/DDBJ databases">
        <title>Sequencing 23 genomes of Wallemia ichthyophaga.</title>
        <authorList>
            <person name="Gostincar C."/>
        </authorList>
    </citation>
    <scope>NUCLEOTIDE SEQUENCE [LARGE SCALE GENOMIC DNA]</scope>
    <source>
        <strain evidence="2 3">EXF-5753</strain>
    </source>
</reference>
<organism evidence="2 3">
    <name type="scientific">Wallemia hederae</name>
    <dbReference type="NCBI Taxonomy" id="1540922"/>
    <lineage>
        <taxon>Eukaryota</taxon>
        <taxon>Fungi</taxon>
        <taxon>Dikarya</taxon>
        <taxon>Basidiomycota</taxon>
        <taxon>Wallemiomycotina</taxon>
        <taxon>Wallemiomycetes</taxon>
        <taxon>Wallemiales</taxon>
        <taxon>Wallemiaceae</taxon>
        <taxon>Wallemia</taxon>
    </lineage>
</organism>
<dbReference type="AlphaFoldDB" id="A0A4T0FJW4"/>
<name>A0A4T0FJW4_9BASI</name>
<feature type="compositionally biased region" description="Basic and acidic residues" evidence="1">
    <location>
        <begin position="336"/>
        <end position="346"/>
    </location>
</feature>
<dbReference type="Proteomes" id="UP000310189">
    <property type="component" value="Unassembled WGS sequence"/>
</dbReference>
<gene>
    <name evidence="2" type="ORF">E3P99_02503</name>
</gene>
<accession>A0A4T0FJW4</accession>
<proteinExistence type="predicted"/>
<feature type="compositionally biased region" description="Acidic residues" evidence="1">
    <location>
        <begin position="348"/>
        <end position="359"/>
    </location>
</feature>
<feature type="region of interest" description="Disordered" evidence="1">
    <location>
        <begin position="185"/>
        <end position="231"/>
    </location>
</feature>
<feature type="region of interest" description="Disordered" evidence="1">
    <location>
        <begin position="336"/>
        <end position="382"/>
    </location>
</feature>
<evidence type="ECO:0000256" key="1">
    <source>
        <dbReference type="SAM" id="MobiDB-lite"/>
    </source>
</evidence>